<dbReference type="Proteomes" id="UP000494206">
    <property type="component" value="Unassembled WGS sequence"/>
</dbReference>
<evidence type="ECO:0000259" key="6">
    <source>
        <dbReference type="PROSITE" id="PS50262"/>
    </source>
</evidence>
<feature type="transmembrane region" description="Helical" evidence="5">
    <location>
        <begin position="247"/>
        <end position="267"/>
    </location>
</feature>
<organism evidence="7 8">
    <name type="scientific">Caenorhabditis bovis</name>
    <dbReference type="NCBI Taxonomy" id="2654633"/>
    <lineage>
        <taxon>Eukaryota</taxon>
        <taxon>Metazoa</taxon>
        <taxon>Ecdysozoa</taxon>
        <taxon>Nematoda</taxon>
        <taxon>Chromadorea</taxon>
        <taxon>Rhabditida</taxon>
        <taxon>Rhabditina</taxon>
        <taxon>Rhabditomorpha</taxon>
        <taxon>Rhabditoidea</taxon>
        <taxon>Rhabditidae</taxon>
        <taxon>Peloderinae</taxon>
        <taxon>Caenorhabditis</taxon>
    </lineage>
</organism>
<evidence type="ECO:0000256" key="2">
    <source>
        <dbReference type="ARBA" id="ARBA00022692"/>
    </source>
</evidence>
<accession>A0A8S1FCV8</accession>
<dbReference type="PANTHER" id="PTHR46641:SF24">
    <property type="entry name" value="G-PROTEIN COUPLED RECEPTORS FAMILY 1 PROFILE DOMAIN-CONTAINING PROTEIN"/>
    <property type="match status" value="1"/>
</dbReference>
<name>A0A8S1FCV8_9PELO</name>
<dbReference type="GO" id="GO:0008528">
    <property type="term" value="F:G protein-coupled peptide receptor activity"/>
    <property type="evidence" value="ECO:0007669"/>
    <property type="project" value="InterPro"/>
</dbReference>
<comment type="caution">
    <text evidence="7">The sequence shown here is derived from an EMBL/GenBank/DDBJ whole genome shotgun (WGS) entry which is preliminary data.</text>
</comment>
<comment type="subcellular location">
    <subcellularLocation>
        <location evidence="1">Membrane</location>
    </subcellularLocation>
</comment>
<evidence type="ECO:0000256" key="1">
    <source>
        <dbReference type="ARBA" id="ARBA00004370"/>
    </source>
</evidence>
<dbReference type="SUPFAM" id="SSF81321">
    <property type="entry name" value="Family A G protein-coupled receptor-like"/>
    <property type="match status" value="1"/>
</dbReference>
<dbReference type="GO" id="GO:0016020">
    <property type="term" value="C:membrane"/>
    <property type="evidence" value="ECO:0007669"/>
    <property type="project" value="UniProtKB-SubCell"/>
</dbReference>
<dbReference type="PANTHER" id="PTHR46641">
    <property type="entry name" value="FMRFAMIDE RECEPTOR-RELATED"/>
    <property type="match status" value="1"/>
</dbReference>
<dbReference type="SMART" id="SM01381">
    <property type="entry name" value="7TM_GPCR_Srsx"/>
    <property type="match status" value="1"/>
</dbReference>
<dbReference type="InterPro" id="IPR000276">
    <property type="entry name" value="GPCR_Rhodpsn"/>
</dbReference>
<dbReference type="InterPro" id="IPR019427">
    <property type="entry name" value="7TM_GPCR_serpentine_rcpt_Srw"/>
</dbReference>
<proteinExistence type="predicted"/>
<feature type="transmembrane region" description="Helical" evidence="5">
    <location>
        <begin position="191"/>
        <end position="216"/>
    </location>
</feature>
<feature type="transmembrane region" description="Helical" evidence="5">
    <location>
        <begin position="144"/>
        <end position="166"/>
    </location>
</feature>
<dbReference type="InterPro" id="IPR052954">
    <property type="entry name" value="GPCR-Ligand_Int"/>
</dbReference>
<dbReference type="Gene3D" id="1.20.1070.10">
    <property type="entry name" value="Rhodopsin 7-helix transmembrane proteins"/>
    <property type="match status" value="1"/>
</dbReference>
<dbReference type="CDD" id="cd14978">
    <property type="entry name" value="7tmA_FMRFamide_R-like"/>
    <property type="match status" value="1"/>
</dbReference>
<gene>
    <name evidence="7" type="ORF">CBOVIS_LOCUS13121</name>
</gene>
<dbReference type="EMBL" id="CADEPM010000024">
    <property type="protein sequence ID" value="CAB3411747.1"/>
    <property type="molecule type" value="Genomic_DNA"/>
</dbReference>
<evidence type="ECO:0000256" key="4">
    <source>
        <dbReference type="ARBA" id="ARBA00023136"/>
    </source>
</evidence>
<keyword evidence="3 5" id="KW-1133">Transmembrane helix</keyword>
<dbReference type="InterPro" id="IPR017452">
    <property type="entry name" value="GPCR_Rhodpsn_7TM"/>
</dbReference>
<evidence type="ECO:0000313" key="7">
    <source>
        <dbReference type="EMBL" id="CAB3411747.1"/>
    </source>
</evidence>
<feature type="transmembrane region" description="Helical" evidence="5">
    <location>
        <begin position="97"/>
        <end position="123"/>
    </location>
</feature>
<keyword evidence="8" id="KW-1185">Reference proteome</keyword>
<dbReference type="Pfam" id="PF10324">
    <property type="entry name" value="7TM_GPCR_Srw"/>
    <property type="match status" value="1"/>
</dbReference>
<dbReference type="PRINTS" id="PR00237">
    <property type="entry name" value="GPCRRHODOPSN"/>
</dbReference>
<evidence type="ECO:0000256" key="5">
    <source>
        <dbReference type="SAM" id="Phobius"/>
    </source>
</evidence>
<evidence type="ECO:0000313" key="8">
    <source>
        <dbReference type="Proteomes" id="UP000494206"/>
    </source>
</evidence>
<reference evidence="7 8" key="1">
    <citation type="submission" date="2020-04" db="EMBL/GenBank/DDBJ databases">
        <authorList>
            <person name="Laetsch R D."/>
            <person name="Stevens L."/>
            <person name="Kumar S."/>
            <person name="Blaxter L. M."/>
        </authorList>
    </citation>
    <scope>NUCLEOTIDE SEQUENCE [LARGE SCALE GENOMIC DNA]</scope>
</reference>
<sequence>MYVDEQMRDRLDEAVSSTNARNFIDSLPVCIPGIVAAVLSAIVFARLRQTSLEVLLCGLSLFDVILLTSSIMIYPSMNECSRIHEPVERHQSLVCHFFWRSTVSIFPLSLIAQAGSVWTYVAVTVDRFIAVSFPLKKRVWSTRSTSTTVLICITVISAIFKLPSFFEVKLDENGEVGPTELRKNPFYIEFYLFYLYVALIQIIPWTLIIFLNAIVIHKVRLAYRSQETMVLKSNAPRAKREDAERKVTVMATVMTGIFIICNIPPGINYLVDRFSEKSVYRQRIPLSNLLVCVNSASNMMIYCVFNSRFRNAALKLIGLRRDINNRNGSLTNRTAREETLGILKSRAGTFDNISTKSAPTPC</sequence>
<evidence type="ECO:0000256" key="3">
    <source>
        <dbReference type="ARBA" id="ARBA00022989"/>
    </source>
</evidence>
<dbReference type="AlphaFoldDB" id="A0A8S1FCV8"/>
<feature type="transmembrane region" description="Helical" evidence="5">
    <location>
        <begin position="26"/>
        <end position="47"/>
    </location>
</feature>
<keyword evidence="2 5" id="KW-0812">Transmembrane</keyword>
<keyword evidence="4 5" id="KW-0472">Membrane</keyword>
<feature type="transmembrane region" description="Helical" evidence="5">
    <location>
        <begin position="54"/>
        <end position="77"/>
    </location>
</feature>
<dbReference type="PROSITE" id="PS50262">
    <property type="entry name" value="G_PROTEIN_RECEP_F1_2"/>
    <property type="match status" value="1"/>
</dbReference>
<dbReference type="OrthoDB" id="10011262at2759"/>
<protein>
    <recommendedName>
        <fullName evidence="6">G-protein coupled receptors family 1 profile domain-containing protein</fullName>
    </recommendedName>
</protein>
<feature type="domain" description="G-protein coupled receptors family 1 profile" evidence="6">
    <location>
        <begin position="33"/>
        <end position="302"/>
    </location>
</feature>
<feature type="transmembrane region" description="Helical" evidence="5">
    <location>
        <begin position="287"/>
        <end position="305"/>
    </location>
</feature>